<dbReference type="Proteomes" id="UP000076079">
    <property type="component" value="Chromosome"/>
</dbReference>
<evidence type="ECO:0000313" key="1">
    <source>
        <dbReference type="EMBL" id="AMY10587.1"/>
    </source>
</evidence>
<organism evidence="1 4">
    <name type="scientific">Luteitalea pratensis</name>
    <dbReference type="NCBI Taxonomy" id="1855912"/>
    <lineage>
        <taxon>Bacteria</taxon>
        <taxon>Pseudomonadati</taxon>
        <taxon>Acidobacteriota</taxon>
        <taxon>Vicinamibacteria</taxon>
        <taxon>Vicinamibacterales</taxon>
        <taxon>Vicinamibacteraceae</taxon>
        <taxon>Luteitalea</taxon>
    </lineage>
</organism>
<gene>
    <name evidence="1" type="ORF">LuPra_03825</name>
    <name evidence="2" type="ORF">LuPra_03827</name>
    <name evidence="3" type="ORF">LuPra_03829</name>
</gene>
<dbReference type="KEGG" id="abac:LuPra_03825"/>
<accession>A0A143PPG0</accession>
<dbReference type="EMBL" id="CP015136">
    <property type="protein sequence ID" value="AMY10587.1"/>
    <property type="molecule type" value="Genomic_DNA"/>
</dbReference>
<reference evidence="1 4" key="1">
    <citation type="journal article" date="2016" name="Genome Announc.">
        <title>First Complete Genome Sequence of a Subdivision 6 Acidobacterium Strain.</title>
        <authorList>
            <person name="Huang S."/>
            <person name="Vieira S."/>
            <person name="Bunk B."/>
            <person name="Riedel T."/>
            <person name="Sproer C."/>
            <person name="Overmann J."/>
        </authorList>
    </citation>
    <scope>NUCLEOTIDE SEQUENCE [LARGE SCALE GENOMIC DNA]</scope>
    <source>
        <strain evidence="1">DSM 100886</strain>
        <strain evidence="4">DSM 100886 HEG_-6_39</strain>
    </source>
</reference>
<keyword evidence="4" id="KW-1185">Reference proteome</keyword>
<reference evidence="4" key="2">
    <citation type="submission" date="2016-04" db="EMBL/GenBank/DDBJ databases">
        <title>First Complete Genome Sequence of a Subdivision 6 Acidobacterium.</title>
        <authorList>
            <person name="Huang S."/>
            <person name="Vieira S."/>
            <person name="Bunk B."/>
            <person name="Riedel T."/>
            <person name="Sproeer C."/>
            <person name="Overmann J."/>
        </authorList>
    </citation>
    <scope>NUCLEOTIDE SEQUENCE [LARGE SCALE GENOMIC DNA]</scope>
    <source>
        <strain evidence="4">DSM 100886 HEG_-6_39</strain>
    </source>
</reference>
<dbReference type="EMBL" id="CP015136">
    <property type="protein sequence ID" value="AMY10591.1"/>
    <property type="molecule type" value="Genomic_DNA"/>
</dbReference>
<sequence>MTLAGTDAIAHAAMDASERRPYLIDFGVRSISHRVRW</sequence>
<proteinExistence type="predicted"/>
<dbReference type="KEGG" id="abac:LuPra_03829"/>
<dbReference type="EMBL" id="CP015136">
    <property type="protein sequence ID" value="AMY10589.1"/>
    <property type="molecule type" value="Genomic_DNA"/>
</dbReference>
<evidence type="ECO:0000313" key="2">
    <source>
        <dbReference type="EMBL" id="AMY10589.1"/>
    </source>
</evidence>
<dbReference type="STRING" id="1855912.LuPra_03825"/>
<dbReference type="KEGG" id="abac:LuPra_03827"/>
<name>A0A143PPG0_LUTPR</name>
<dbReference type="AlphaFoldDB" id="A0A143PPG0"/>
<evidence type="ECO:0000313" key="4">
    <source>
        <dbReference type="Proteomes" id="UP000076079"/>
    </source>
</evidence>
<protein>
    <submittedName>
        <fullName evidence="1">Uncharacterized protein</fullName>
    </submittedName>
</protein>
<evidence type="ECO:0000313" key="3">
    <source>
        <dbReference type="EMBL" id="AMY10591.1"/>
    </source>
</evidence>